<evidence type="ECO:0000256" key="3">
    <source>
        <dbReference type="ARBA" id="ARBA00022695"/>
    </source>
</evidence>
<feature type="binding site" evidence="8">
    <location>
        <position position="493"/>
    </location>
    <ligand>
        <name>Mg(2+)</name>
        <dbReference type="ChEBI" id="CHEBI:18420"/>
    </ligand>
</feature>
<feature type="binding site" evidence="8">
    <location>
        <position position="495"/>
    </location>
    <ligand>
        <name>Mg(2+)</name>
        <dbReference type="ChEBI" id="CHEBI:18420"/>
    </ligand>
</feature>
<dbReference type="EC" id="2.7.7.6" evidence="8"/>
<dbReference type="GO" id="GO:0008270">
    <property type="term" value="F:zinc ion binding"/>
    <property type="evidence" value="ECO:0007669"/>
    <property type="project" value="UniProtKB-UniRule"/>
</dbReference>
<evidence type="ECO:0000256" key="5">
    <source>
        <dbReference type="ARBA" id="ARBA00022833"/>
    </source>
</evidence>
<dbReference type="Gene3D" id="2.40.40.20">
    <property type="match status" value="1"/>
</dbReference>
<dbReference type="PANTHER" id="PTHR19376:SF54">
    <property type="entry name" value="DNA-DIRECTED RNA POLYMERASE SUBUNIT BETA"/>
    <property type="match status" value="1"/>
</dbReference>
<feature type="binding site" evidence="8">
    <location>
        <position position="968"/>
    </location>
    <ligand>
        <name>Zn(2+)</name>
        <dbReference type="ChEBI" id="CHEBI:29105"/>
        <label>2</label>
    </ligand>
</feature>
<dbReference type="InterPro" id="IPR007080">
    <property type="entry name" value="RNA_pol_Rpb1_1"/>
</dbReference>
<dbReference type="CDD" id="cd02655">
    <property type="entry name" value="RNAP_beta'_C"/>
    <property type="match status" value="1"/>
</dbReference>
<dbReference type="InterPro" id="IPR007066">
    <property type="entry name" value="RNA_pol_Rpb1_3"/>
</dbReference>
<keyword evidence="8" id="KW-0460">Magnesium</keyword>
<protein>
    <recommendedName>
        <fullName evidence="8">DNA-directed RNA polymerase subunit beta'</fullName>
        <shortName evidence="8">RNAP subunit beta'</shortName>
        <ecNumber evidence="8">2.7.7.6</ecNumber>
    </recommendedName>
    <alternativeName>
        <fullName evidence="8">RNA polymerase subunit beta'</fullName>
    </alternativeName>
    <alternativeName>
        <fullName evidence="8">Transcriptase subunit beta'</fullName>
    </alternativeName>
</protein>
<feature type="binding site" evidence="8">
    <location>
        <position position="69"/>
    </location>
    <ligand>
        <name>Zn(2+)</name>
        <dbReference type="ChEBI" id="CHEBI:29105"/>
        <label>1</label>
    </ligand>
</feature>
<dbReference type="InterPro" id="IPR038120">
    <property type="entry name" value="Rpb1_funnel_sf"/>
</dbReference>
<dbReference type="InterPro" id="IPR007083">
    <property type="entry name" value="RNA_pol_Rpb1_4"/>
</dbReference>
<dbReference type="InterPro" id="IPR012754">
    <property type="entry name" value="DNA-dir_RpoC_beta_prime_bact"/>
</dbReference>
<evidence type="ECO:0000256" key="6">
    <source>
        <dbReference type="ARBA" id="ARBA00023163"/>
    </source>
</evidence>
<keyword evidence="6 8" id="KW-0804">Transcription</keyword>
<feature type="binding site" evidence="8">
    <location>
        <position position="84"/>
    </location>
    <ligand>
        <name>Zn(2+)</name>
        <dbReference type="ChEBI" id="CHEBI:29105"/>
        <label>1</label>
    </ligand>
</feature>
<comment type="catalytic activity">
    <reaction evidence="7 8 9">
        <text>RNA(n) + a ribonucleoside 5'-triphosphate = RNA(n+1) + diphosphate</text>
        <dbReference type="Rhea" id="RHEA:21248"/>
        <dbReference type="Rhea" id="RHEA-COMP:14527"/>
        <dbReference type="Rhea" id="RHEA-COMP:17342"/>
        <dbReference type="ChEBI" id="CHEBI:33019"/>
        <dbReference type="ChEBI" id="CHEBI:61557"/>
        <dbReference type="ChEBI" id="CHEBI:140395"/>
        <dbReference type="EC" id="2.7.7.6"/>
    </reaction>
</comment>
<evidence type="ECO:0000256" key="2">
    <source>
        <dbReference type="ARBA" id="ARBA00022679"/>
    </source>
</evidence>
<evidence type="ECO:0000256" key="9">
    <source>
        <dbReference type="RuleBase" id="RU004279"/>
    </source>
</evidence>
<feature type="binding site" evidence="8">
    <location>
        <position position="87"/>
    </location>
    <ligand>
        <name>Zn(2+)</name>
        <dbReference type="ChEBI" id="CHEBI:29105"/>
        <label>1</label>
    </ligand>
</feature>
<dbReference type="PANTHER" id="PTHR19376">
    <property type="entry name" value="DNA-DIRECTED RNA POLYMERASE"/>
    <property type="match status" value="1"/>
</dbReference>
<dbReference type="InterPro" id="IPR000722">
    <property type="entry name" value="RNA_pol_asu"/>
</dbReference>
<dbReference type="InterPro" id="IPR007081">
    <property type="entry name" value="RNA_pol_Rpb1_5"/>
</dbReference>
<dbReference type="Pfam" id="PF05000">
    <property type="entry name" value="RNA_pol_Rpb1_4"/>
    <property type="match status" value="1"/>
</dbReference>
<dbReference type="EMBL" id="PFFQ01000023">
    <property type="protein sequence ID" value="PIW17612.1"/>
    <property type="molecule type" value="Genomic_DNA"/>
</dbReference>
<name>A0A2M7G6H7_9BACT</name>
<dbReference type="Pfam" id="PF00623">
    <property type="entry name" value="RNA_pol_Rpb1_2"/>
    <property type="match status" value="1"/>
</dbReference>
<dbReference type="GO" id="GO:0000428">
    <property type="term" value="C:DNA-directed RNA polymerase complex"/>
    <property type="evidence" value="ECO:0007669"/>
    <property type="project" value="UniProtKB-KW"/>
</dbReference>
<dbReference type="NCBIfam" id="TIGR02388">
    <property type="entry name" value="rpoC2_cyan"/>
    <property type="match status" value="1"/>
</dbReference>
<dbReference type="GO" id="GO:0006351">
    <property type="term" value="P:DNA-templated transcription"/>
    <property type="evidence" value="ECO:0007669"/>
    <property type="project" value="UniProtKB-UniRule"/>
</dbReference>
<evidence type="ECO:0000256" key="4">
    <source>
        <dbReference type="ARBA" id="ARBA00022723"/>
    </source>
</evidence>
<dbReference type="SMART" id="SM00663">
    <property type="entry name" value="RPOLA_N"/>
    <property type="match status" value="1"/>
</dbReference>
<dbReference type="InterPro" id="IPR042102">
    <property type="entry name" value="RNA_pol_Rpb1_3_sf"/>
</dbReference>
<feature type="binding site" evidence="8">
    <location>
        <position position="961"/>
    </location>
    <ligand>
        <name>Zn(2+)</name>
        <dbReference type="ChEBI" id="CHEBI:29105"/>
        <label>2</label>
    </ligand>
</feature>
<comment type="caution">
    <text evidence="11">The sequence shown here is derived from an EMBL/GenBank/DDBJ whole genome shotgun (WGS) entry which is preliminary data.</text>
</comment>
<dbReference type="GO" id="GO:0003899">
    <property type="term" value="F:DNA-directed RNA polymerase activity"/>
    <property type="evidence" value="ECO:0007669"/>
    <property type="project" value="UniProtKB-UniRule"/>
</dbReference>
<evidence type="ECO:0000313" key="11">
    <source>
        <dbReference type="EMBL" id="PIW17612.1"/>
    </source>
</evidence>
<dbReference type="CDD" id="cd01609">
    <property type="entry name" value="RNAP_beta'_N"/>
    <property type="match status" value="1"/>
</dbReference>
<dbReference type="Gene3D" id="2.40.50.100">
    <property type="match status" value="1"/>
</dbReference>
<feature type="domain" description="RNA polymerase N-terminal" evidence="10">
    <location>
        <begin position="268"/>
        <end position="547"/>
    </location>
</feature>
<comment type="cofactor">
    <cofactor evidence="8">
        <name>Zn(2+)</name>
        <dbReference type="ChEBI" id="CHEBI:29105"/>
    </cofactor>
    <text evidence="8">Binds 2 Zn(2+) ions per subunit.</text>
</comment>
<feature type="binding site" evidence="8">
    <location>
        <position position="882"/>
    </location>
    <ligand>
        <name>Zn(2+)</name>
        <dbReference type="ChEBI" id="CHEBI:29105"/>
        <label>2</label>
    </ligand>
</feature>
<keyword evidence="3 8" id="KW-0548">Nucleotidyltransferase</keyword>
<comment type="subunit">
    <text evidence="8">The RNAP catalytic core consists of 2 alpha, 1 beta, 1 beta' and 1 omega subunit. When a sigma factor is associated with the core the holoenzyme is formed, which can initiate transcription.</text>
</comment>
<sequence>MIYSQGQQPSDEGDAFDCIKIGIASPQRILSWSRGEVTKPETINYRTLKPEMGGLFCERIFGPSRDWECYCQKYKRVRHRGIICERCGVEVTESKVRRHRMGHIKLAAPVVHIWYLKGIPSYLSLLLDIPLRSLEDVTYYNAYIVLEETNLIRESAEVAVAVSDEEGEEAAAPKEDAPEPASLLLKRGQLLSEDKYEQLCRIYGEDSFVAEMGAPAIKHLLGELDLKTLSEEIWHELKENKPTGQKKIKLIKRLRVIENFLNSGSHPTWMVLDAIPVIPPDLRPMVQLDGGRFATSDLNDLYRRVINRNNRLNRLLEMEAPDIIIRNEKRMLQEAVDALFDNGRRGRTVVGPNNRALKSLSDIVEGKQGRFRQNLLGKRVDYSGRSVIVVGPSLKLNQCGLPKEMALELFKPFVMNKLVERGVVQNIKSAKKLIERQDTYVWDILEEVIKGHPVLLNRAPTLHRLGIQAFEPILVEGRAIQLHPLVCTAFNADFDGDQMAVHVPLSIEAQTEARLLMMATNNILLPATGKPVVSPSQDMVIGCYYVTIDNPEADKEDSNLLGNGKVFSSSDELLAAYEGGQLDIHAKVLVRFPVPRVDLDEPVMVHLNGAAVLDANNQPALDSHGRITVRFNGTPLGDLEEAGEVKMSDLVYIRTTPGRVMLNQLFPREMPYQNYAFGKEQLSNLIEDCYKIYGNEKSAELANNLKDKGFHFATKAGVSITISDLVINKKKPEILSRAENIINEAETLYQRGHITEAERYTRVINTWHEASEELTKLIDKNDPDNKLNSVYMMAFSGARGNISQVRQLIGMRGLMADPSGNIIDMAIKSNFKEGLNVTEYVLSSYGARKGIVDTALRTADSGYLTRRLADVAQDVIILDEDCETQNFFRLRDIKEGENTHLKLIDRLVGRTSGYDIISDSGKVIVHRNEVISPDKLDDIEIYLKGKSEENAYIDVRSPMGCESHFGVCRLCYGWSLTNQRVVDRGEPIGIIAAQSIGEPGTQLTMRTFHTGGVAEGGAAEKVYATDKGKVSFNAKDLVTVDIRTQAGENFKVLDKEMVLTLQPSGRKKAKEITILPGFALKVEDGQEVDKGEFLAVAVRESGKFGRGSMERKTKDVPATISGQIVYDGVQWEKRKNRNKQQDENVVTGKEGLIWIYSGDVYSMPPKCEVHVKDGDTLKSGATIASIGTSTEYGGRVSLVENEDGTKNLSIITAELQLEGALVDKTRPETVLRFLDEELPVKNFELFVDDGTRLENNQVLAKAFESRYKVERNGVIHYVHDINEKEPITKEVEVLLLFEEFYPLKDKTLYLEESATVAAGTELMEGEFVEEAGFVNFDPDTSQELLFYPGAVAYRFPDGSEISVEENHVIQAGKTVGKRVDPETGEMEVVTSEIKGFIQMIPVDEAETLVVIRPFEKFKIKPGENFFNVKRESDNIGLETVTRLLHRQGDRIKAGSALSRIELQFKLLGSLVTLGGRVNLIPNPEEEGTFFLNLSSTEALSGQKGSMRGTFLPDYQEIEIYIEPLVKDGEMVTPRTKVASTKYKVRADGTIHVYEDENSGVFRMMLLTSEHERHYDISGKAAVVVGDKLFDGDLIAEGITAQETGIVTAVSKNLVTIRKARPNLVSPGSHLVLTDKSMVRQGEVVAVLAYEQMKTGDIIQGLPRVEELLETRKPKETAVLSEYEGEVFDLIRDDDKTTLKIRGVKMGAEVEAEHSLEIPYTASATVSVGQKVHRGDRLTTGSVNPHELLKIKDVAAAQRYLVDGVQMVYRSQGVKINDRHIEVIVRQMTRKCRIENPGETTFLPGEIVSETRIAQEKKRISELGLVTESFEYTPILLGITKASLNTESFISAASFQETTRVLTEAAVEGKRDWLRGLKENVIIGRLIPAGTGMRTKAMRDELLRKQKSVADARADAASANSQESVAEVQA</sequence>
<dbReference type="Gene3D" id="1.10.40.90">
    <property type="match status" value="1"/>
</dbReference>
<proteinExistence type="inferred from homology"/>
<dbReference type="InterPro" id="IPR012756">
    <property type="entry name" value="DNA-dir_RpoC2_beta_pp"/>
</dbReference>
<dbReference type="Gene3D" id="1.10.1790.20">
    <property type="match status" value="1"/>
</dbReference>
<dbReference type="Gene3D" id="4.10.860.120">
    <property type="entry name" value="RNA polymerase II, clamp domain"/>
    <property type="match status" value="1"/>
</dbReference>
<dbReference type="GO" id="GO:0003677">
    <property type="term" value="F:DNA binding"/>
    <property type="evidence" value="ECO:0007669"/>
    <property type="project" value="UniProtKB-UniRule"/>
</dbReference>
<dbReference type="Gene3D" id="1.10.150.390">
    <property type="match status" value="1"/>
</dbReference>
<evidence type="ECO:0000256" key="7">
    <source>
        <dbReference type="ARBA" id="ARBA00048552"/>
    </source>
</evidence>
<accession>A0A2M7G6H7</accession>
<gene>
    <name evidence="8" type="primary">rpoC</name>
    <name evidence="11" type="ORF">COW36_08765</name>
</gene>
<keyword evidence="5 8" id="KW-0862">Zinc</keyword>
<dbReference type="InterPro" id="IPR034678">
    <property type="entry name" value="RNApol_RpoC1"/>
</dbReference>
<dbReference type="Gene3D" id="1.10.274.100">
    <property type="entry name" value="RNA polymerase Rpb1, domain 3"/>
    <property type="match status" value="1"/>
</dbReference>
<evidence type="ECO:0000313" key="12">
    <source>
        <dbReference type="Proteomes" id="UP000231019"/>
    </source>
</evidence>
<evidence type="ECO:0000259" key="10">
    <source>
        <dbReference type="SMART" id="SM00663"/>
    </source>
</evidence>
<feature type="binding site" evidence="8">
    <location>
        <position position="971"/>
    </location>
    <ligand>
        <name>Zn(2+)</name>
        <dbReference type="ChEBI" id="CHEBI:29105"/>
        <label>2</label>
    </ligand>
</feature>
<evidence type="ECO:0000256" key="8">
    <source>
        <dbReference type="HAMAP-Rule" id="MF_01322"/>
    </source>
</evidence>
<comment type="cofactor">
    <cofactor evidence="8">
        <name>Mg(2+)</name>
        <dbReference type="ChEBI" id="CHEBI:18420"/>
    </cofactor>
    <text evidence="8">Binds 1 Mg(2+) ion per subunit.</text>
</comment>
<dbReference type="Pfam" id="PF04998">
    <property type="entry name" value="RNA_pol_Rpb1_5"/>
    <property type="match status" value="1"/>
</dbReference>
<dbReference type="GO" id="GO:0000287">
    <property type="term" value="F:magnesium ion binding"/>
    <property type="evidence" value="ECO:0007669"/>
    <property type="project" value="UniProtKB-UniRule"/>
</dbReference>
<keyword evidence="1 8" id="KW-0240">DNA-directed RNA polymerase</keyword>
<dbReference type="Proteomes" id="UP000231019">
    <property type="component" value="Unassembled WGS sequence"/>
</dbReference>
<organism evidence="11 12">
    <name type="scientific">bacterium (Candidatus Blackallbacteria) CG17_big_fil_post_rev_8_21_14_2_50_48_46</name>
    <dbReference type="NCBI Taxonomy" id="2014261"/>
    <lineage>
        <taxon>Bacteria</taxon>
        <taxon>Candidatus Blackallbacteria</taxon>
    </lineage>
</organism>
<dbReference type="FunFam" id="1.10.150.390:FF:000002">
    <property type="entry name" value="DNA-directed RNA polymerase subunit beta"/>
    <property type="match status" value="1"/>
</dbReference>
<dbReference type="Gene3D" id="1.10.132.30">
    <property type="match status" value="1"/>
</dbReference>
<feature type="binding site" evidence="8">
    <location>
        <position position="71"/>
    </location>
    <ligand>
        <name>Zn(2+)</name>
        <dbReference type="ChEBI" id="CHEBI:29105"/>
        <label>1</label>
    </ligand>
</feature>
<dbReference type="InterPro" id="IPR045867">
    <property type="entry name" value="DNA-dir_RpoC_beta_prime"/>
</dbReference>
<evidence type="ECO:0000256" key="1">
    <source>
        <dbReference type="ARBA" id="ARBA00022478"/>
    </source>
</evidence>
<comment type="similarity">
    <text evidence="8 9">Belongs to the RNA polymerase beta' chain family.</text>
</comment>
<feature type="binding site" evidence="8">
    <location>
        <position position="497"/>
    </location>
    <ligand>
        <name>Mg(2+)</name>
        <dbReference type="ChEBI" id="CHEBI:18420"/>
    </ligand>
</feature>
<dbReference type="Pfam" id="PF04983">
    <property type="entry name" value="RNA_pol_Rpb1_3"/>
    <property type="match status" value="1"/>
</dbReference>
<dbReference type="InterPro" id="IPR044893">
    <property type="entry name" value="RNA_pol_Rpb1_clamp_domain"/>
</dbReference>
<comment type="function">
    <text evidence="8 9">DNA-dependent RNA polymerase catalyzes the transcription of DNA into RNA using the four ribonucleoside triphosphates as substrates.</text>
</comment>
<reference evidence="11 12" key="1">
    <citation type="submission" date="2017-09" db="EMBL/GenBank/DDBJ databases">
        <title>Depth-based differentiation of microbial function through sediment-hosted aquifers and enrichment of novel symbionts in the deep terrestrial subsurface.</title>
        <authorList>
            <person name="Probst A.J."/>
            <person name="Ladd B."/>
            <person name="Jarett J.K."/>
            <person name="Geller-Mcgrath D.E."/>
            <person name="Sieber C.M."/>
            <person name="Emerson J.B."/>
            <person name="Anantharaman K."/>
            <person name="Thomas B.C."/>
            <person name="Malmstrom R."/>
            <person name="Stieglmeier M."/>
            <person name="Klingl A."/>
            <person name="Woyke T."/>
            <person name="Ryan C.M."/>
            <person name="Banfield J.F."/>
        </authorList>
    </citation>
    <scope>NUCLEOTIDE SEQUENCE [LARGE SCALE GENOMIC DNA]</scope>
    <source>
        <strain evidence="11">CG17_big_fil_post_rev_8_21_14_2_50_48_46</strain>
    </source>
</reference>
<keyword evidence="2 8" id="KW-0808">Transferase</keyword>
<dbReference type="InterPro" id="IPR006592">
    <property type="entry name" value="RNA_pol_N"/>
</dbReference>
<dbReference type="HAMAP" id="MF_01323">
    <property type="entry name" value="RNApol_bact_RpoC1"/>
    <property type="match status" value="1"/>
</dbReference>
<dbReference type="SUPFAM" id="SSF64484">
    <property type="entry name" value="beta and beta-prime subunits of DNA dependent RNA-polymerase"/>
    <property type="match status" value="1"/>
</dbReference>
<dbReference type="Pfam" id="PF04997">
    <property type="entry name" value="RNA_pol_Rpb1_1"/>
    <property type="match status" value="1"/>
</dbReference>
<keyword evidence="4 8" id="KW-0479">Metal-binding</keyword>
<dbReference type="HAMAP" id="MF_01322">
    <property type="entry name" value="RNApol_bact_RpoC"/>
    <property type="match status" value="1"/>
</dbReference>